<dbReference type="FunFam" id="3.40.50.10130:FF:000001">
    <property type="entry name" value="DNA excision repair protein ERCC-1"/>
    <property type="match status" value="1"/>
</dbReference>
<evidence type="ECO:0000256" key="1">
    <source>
        <dbReference type="ARBA" id="ARBA00004123"/>
    </source>
</evidence>
<evidence type="ECO:0000256" key="2">
    <source>
        <dbReference type="ARBA" id="ARBA00004434"/>
    </source>
</evidence>
<keyword evidence="11" id="KW-0238">DNA-binding</keyword>
<dbReference type="eggNOG" id="ENOG502QS0P">
    <property type="taxonomic scope" value="Eukaryota"/>
</dbReference>
<evidence type="ECO:0000313" key="22">
    <source>
        <dbReference type="Proteomes" id="UP000077115"/>
    </source>
</evidence>
<dbReference type="SUPFAM" id="SSF54928">
    <property type="entry name" value="RNA-binding domain, RBD"/>
    <property type="match status" value="1"/>
</dbReference>
<dbReference type="NCBIfam" id="TIGR00597">
    <property type="entry name" value="rad10"/>
    <property type="match status" value="1"/>
</dbReference>
<organism evidence="21 22">
    <name type="scientific">Batrachochytrium dendrobatidis (strain JEL423)</name>
    <dbReference type="NCBI Taxonomy" id="403673"/>
    <lineage>
        <taxon>Eukaryota</taxon>
        <taxon>Fungi</taxon>
        <taxon>Fungi incertae sedis</taxon>
        <taxon>Chytridiomycota</taxon>
        <taxon>Chytridiomycota incertae sedis</taxon>
        <taxon>Chytridiomycetes</taxon>
        <taxon>Rhizophydiales</taxon>
        <taxon>Rhizophydiales incertae sedis</taxon>
        <taxon>Batrachochytrium</taxon>
    </lineage>
</organism>
<dbReference type="OrthoDB" id="10267654at2759"/>
<dbReference type="Pfam" id="PF03834">
    <property type="entry name" value="Rad10"/>
    <property type="match status" value="1"/>
</dbReference>
<evidence type="ECO:0000256" key="11">
    <source>
        <dbReference type="ARBA" id="ARBA00023125"/>
    </source>
</evidence>
<reference evidence="21 22" key="2">
    <citation type="submission" date="2016-05" db="EMBL/GenBank/DDBJ databases">
        <title>Lineage-specific infection strategies underlie the spectrum of fungal disease in amphibians.</title>
        <authorList>
            <person name="Cuomo C.A."/>
            <person name="Farrer R.A."/>
            <person name="James T."/>
            <person name="Longcore J."/>
            <person name="Birren B."/>
        </authorList>
    </citation>
    <scope>NUCLEOTIDE SEQUENCE [LARGE SCALE GENOMIC DNA]</scope>
    <source>
        <strain evidence="21 22">JEL423</strain>
    </source>
</reference>
<keyword evidence="10" id="KW-1133">Transmembrane helix</keyword>
<dbReference type="SMART" id="SM00360">
    <property type="entry name" value="RRM"/>
    <property type="match status" value="1"/>
</dbReference>
<evidence type="ECO:0000256" key="13">
    <source>
        <dbReference type="ARBA" id="ARBA00023136"/>
    </source>
</evidence>
<dbReference type="InterPro" id="IPR027417">
    <property type="entry name" value="P-loop_NTPase"/>
</dbReference>
<dbReference type="InterPro" id="IPR011335">
    <property type="entry name" value="Restrct_endonuc-II-like"/>
</dbReference>
<evidence type="ECO:0000313" key="21">
    <source>
        <dbReference type="EMBL" id="OAJ42081.1"/>
    </source>
</evidence>
<keyword evidence="7" id="KW-0227">DNA damage</keyword>
<dbReference type="PROSITE" id="PS50102">
    <property type="entry name" value="RRM"/>
    <property type="match status" value="1"/>
</dbReference>
<evidence type="ECO:0000256" key="6">
    <source>
        <dbReference type="ARBA" id="ARBA00022692"/>
    </source>
</evidence>
<evidence type="ECO:0000259" key="20">
    <source>
        <dbReference type="PROSITE" id="PS50102"/>
    </source>
</evidence>
<keyword evidence="15" id="KW-0539">Nucleus</keyword>
<evidence type="ECO:0000256" key="12">
    <source>
        <dbReference type="ARBA" id="ARBA00023128"/>
    </source>
</evidence>
<dbReference type="GO" id="GO:0006397">
    <property type="term" value="P:mRNA processing"/>
    <property type="evidence" value="ECO:0007669"/>
    <property type="project" value="UniProtKB-UniRule"/>
</dbReference>
<dbReference type="InterPro" id="IPR035979">
    <property type="entry name" value="RBD_domain_sf"/>
</dbReference>
<proteinExistence type="inferred from homology"/>
<dbReference type="FunFam" id="3.40.50.300:FF:005713">
    <property type="entry name" value="Uncharacterized protein"/>
    <property type="match status" value="1"/>
</dbReference>
<accession>A0A177WRU9</accession>
<dbReference type="PANTHER" id="PTHR32198:SF2">
    <property type="entry name" value="MITOCHONDRIAL ESCAPE PROTEIN 2"/>
    <property type="match status" value="1"/>
</dbReference>
<dbReference type="GO" id="GO:0006302">
    <property type="term" value="P:double-strand break repair"/>
    <property type="evidence" value="ECO:0007669"/>
    <property type="project" value="UniProtKB-ARBA"/>
</dbReference>
<dbReference type="VEuPathDB" id="FungiDB:BDEG_25583"/>
<dbReference type="CDD" id="cd22325">
    <property type="entry name" value="ERCC1_C-like"/>
    <property type="match status" value="1"/>
</dbReference>
<evidence type="ECO:0000256" key="14">
    <source>
        <dbReference type="ARBA" id="ARBA00023204"/>
    </source>
</evidence>
<comment type="similarity">
    <text evidence="3">Belongs to the ERCC1/RAD10/SWI10 family.</text>
</comment>
<keyword evidence="8 18" id="KW-0999">Mitochondrion inner membrane</keyword>
<keyword evidence="18" id="KW-0507">mRNA processing</keyword>
<keyword evidence="13" id="KW-0472">Membrane</keyword>
<dbReference type="SUPFAM" id="SSF52980">
    <property type="entry name" value="Restriction endonuclease-like"/>
    <property type="match status" value="1"/>
</dbReference>
<keyword evidence="9" id="KW-0809">Transit peptide</keyword>
<dbReference type="InterPro" id="IPR039627">
    <property type="entry name" value="Yme2_C"/>
</dbReference>
<evidence type="ECO:0000256" key="17">
    <source>
        <dbReference type="PROSITE-ProRule" id="PRU00176"/>
    </source>
</evidence>
<evidence type="ECO:0000256" key="10">
    <source>
        <dbReference type="ARBA" id="ARBA00022989"/>
    </source>
</evidence>
<evidence type="ECO:0000256" key="19">
    <source>
        <dbReference type="SAM" id="MobiDB-lite"/>
    </source>
</evidence>
<evidence type="ECO:0000256" key="18">
    <source>
        <dbReference type="RuleBase" id="RU367108"/>
    </source>
</evidence>
<evidence type="ECO:0000256" key="8">
    <source>
        <dbReference type="ARBA" id="ARBA00022792"/>
    </source>
</evidence>
<protein>
    <recommendedName>
        <fullName evidence="5 18">Mitochondrial escape protein 2</fullName>
    </recommendedName>
</protein>
<gene>
    <name evidence="21" type="ORF">BDEG_25583</name>
</gene>
<comment type="subcellular location">
    <subcellularLocation>
        <location evidence="2 18">Mitochondrion inner membrane</location>
        <topology evidence="2 18">Single-pass membrane protein</topology>
    </subcellularLocation>
    <subcellularLocation>
        <location evidence="1">Nucleus</location>
    </subcellularLocation>
</comment>
<dbReference type="InterPro" id="IPR047260">
    <property type="entry name" value="ERCC1-like_central_dom"/>
</dbReference>
<dbReference type="GO" id="GO:0005634">
    <property type="term" value="C:nucleus"/>
    <property type="evidence" value="ECO:0007669"/>
    <property type="project" value="UniProtKB-SubCell"/>
</dbReference>
<evidence type="ECO:0000256" key="4">
    <source>
        <dbReference type="ARBA" id="ARBA00010320"/>
    </source>
</evidence>
<evidence type="ECO:0000256" key="16">
    <source>
        <dbReference type="ARBA" id="ARBA00025276"/>
    </source>
</evidence>
<feature type="region of interest" description="Disordered" evidence="19">
    <location>
        <begin position="249"/>
        <end position="268"/>
    </location>
</feature>
<keyword evidence="17 18" id="KW-0694">RNA-binding</keyword>
<sequence length="1038" mass="118014">MSSSADTPTAIQQPSSSLAKPRLRAVIVNTNQEGNPVLDYIKNVPWEYGETDADYQVGKTTGVIFLSLKYHRLYPEYIDTRLRQIERKFYLRILICVVDVDDHQQSIKELTRTCIFGKTTMILAWSRQEAGRYIETLKSYENKPPDLIKKRVDDDYFSKLTEAVTAIKSVNKTDAMTLASNIGMFGSVRASLLNKRTVYSIQPISTRSYYRLFSCTRAIQSDSLTAIAVPIHRKSAAAYSTNTTAESTKGSAAIDNNSDVKHSHTGAAIDDPTEHDQDFIAAIPTGPMENPNYHKGTVWFDNIFPFHLGLLDPRTYWVKYYSKRFILHQRWSRLIPPWFPSGAEFQFREAEPNLKEGGLYLKFKYKGGTIEEAIEAIQAHVHSTGIRSIFNFGRINAFEVKGRPWVEDMVFRIPSRRLHVEFHGPDLSVEQLYREFRSFGRIMDITIQPSSIKDLPRFASVEFVNKRSATSARNCIHGELIDGTRVHIGYEKVKSSFSFWNWAISNLRISIPILLAVTAALSYIVFDPLRVFSIVSKLTDRFSFEKYTETAGAMWNGAQSSISALISATGYSSMDRSKIKNVRSTNQGWDERETEAKRLELHYKQAPETLVIVHGPKGSGKSELVRKSLEHHKKKLFIHCEDLVGQPEYVLITRLASQVNFFPSFGFMSQITTFMDAIITATTGAKAGLGTTKETEIRKILDCVTKAVTDLTLDQREARQKVLDELVDKNDEYNHSLSVPEIEYPVIVIDGFLGKENARGHFLYDMMAELTFNCYSQTLVIPTKSVETFILNDATPETALAYVHRRLPELDTKSLWPSIEPLGGRLHDLDLLIQKIHAGLTPTDAFDDILHRSVTELRKIGLNEEADKSKHEWNDVQFWKIVQMLSKFDEVPFDHLVMHPIFKGDTQALSQMERNGLITLIHSHGRPYTIRPGKPIYRSAFTLMTQDTRLVSTMGILTAKQLISDEEKKVRVMEEEMCQLGLLQAHDGISTASFWTGGSNHIQSRMDYLASKLGDSAKKISNWNNEEARYRKELKLIE</sequence>
<dbReference type="InterPro" id="IPR012677">
    <property type="entry name" value="Nucleotide-bd_a/b_plait_sf"/>
</dbReference>
<dbReference type="Pfam" id="PF10443">
    <property type="entry name" value="RNA12"/>
    <property type="match status" value="1"/>
</dbReference>
<evidence type="ECO:0000256" key="15">
    <source>
        <dbReference type="ARBA" id="ARBA00023242"/>
    </source>
</evidence>
<dbReference type="Proteomes" id="UP000077115">
    <property type="component" value="Unassembled WGS sequence"/>
</dbReference>
<feature type="domain" description="RRM" evidence="20">
    <location>
        <begin position="416"/>
        <end position="493"/>
    </location>
</feature>
<reference evidence="21 22" key="1">
    <citation type="submission" date="2006-10" db="EMBL/GenBank/DDBJ databases">
        <title>The Genome Sequence of Batrachochytrium dendrobatidis JEL423.</title>
        <authorList>
            <consortium name="The Broad Institute Genome Sequencing Platform"/>
            <person name="Birren B."/>
            <person name="Lander E."/>
            <person name="Galagan J."/>
            <person name="Cuomo C."/>
            <person name="Devon K."/>
            <person name="Jaffe D."/>
            <person name="Butler J."/>
            <person name="Alvarez P."/>
            <person name="Gnerre S."/>
            <person name="Grabherr M."/>
            <person name="Kleber M."/>
            <person name="Mauceli E."/>
            <person name="Brockman W."/>
            <person name="Young S."/>
            <person name="LaButti K."/>
            <person name="Sykes S."/>
            <person name="DeCaprio D."/>
            <person name="Crawford M."/>
            <person name="Koehrsen M."/>
            <person name="Engels R."/>
            <person name="Montgomery P."/>
            <person name="Pearson M."/>
            <person name="Howarth C."/>
            <person name="Larson L."/>
            <person name="White J."/>
            <person name="O'Leary S."/>
            <person name="Kodira C."/>
            <person name="Zeng Q."/>
            <person name="Yandava C."/>
            <person name="Alvarado L."/>
            <person name="Longcore J."/>
            <person name="James T."/>
        </authorList>
    </citation>
    <scope>NUCLEOTIDE SEQUENCE [LARGE SCALE GENOMIC DNA]</scope>
    <source>
        <strain evidence="21 22">JEL423</strain>
    </source>
</reference>
<dbReference type="Gene3D" id="3.30.70.330">
    <property type="match status" value="1"/>
</dbReference>
<dbReference type="InterPro" id="IPR018850">
    <property type="entry name" value="Mt_escape_2_C"/>
</dbReference>
<dbReference type="AlphaFoldDB" id="A0A177WRU9"/>
<comment type="similarity">
    <text evidence="4 18">Belongs to the YME2 family.</text>
</comment>
<dbReference type="InterPro" id="IPR000504">
    <property type="entry name" value="RRM_dom"/>
</dbReference>
<dbReference type="Gene3D" id="3.40.50.10130">
    <property type="match status" value="1"/>
</dbReference>
<dbReference type="Gene3D" id="3.40.50.300">
    <property type="entry name" value="P-loop containing nucleotide triphosphate hydrolases"/>
    <property type="match status" value="1"/>
</dbReference>
<keyword evidence="12 18" id="KW-0496">Mitochondrion</keyword>
<dbReference type="GO" id="GO:0003723">
    <property type="term" value="F:RNA binding"/>
    <property type="evidence" value="ECO:0007669"/>
    <property type="project" value="UniProtKB-UniRule"/>
</dbReference>
<dbReference type="EMBL" id="DS022307">
    <property type="protein sequence ID" value="OAJ42081.1"/>
    <property type="molecule type" value="Genomic_DNA"/>
</dbReference>
<name>A0A177WRU9_BATDL</name>
<dbReference type="GO" id="GO:0006310">
    <property type="term" value="P:DNA recombination"/>
    <property type="evidence" value="ECO:0007669"/>
    <property type="project" value="UniProtKB-ARBA"/>
</dbReference>
<comment type="function">
    <text evidence="16 18">Plays a role in maintaining the mitochondrial genome and in controlling the mtDNA escape. Involved in the regulation of mtDNA nucleotide structure and number. May have a dispensable role in early maturation of pre-rRNA.</text>
</comment>
<evidence type="ECO:0000256" key="3">
    <source>
        <dbReference type="ARBA" id="ARBA00008283"/>
    </source>
</evidence>
<dbReference type="GO" id="GO:0003677">
    <property type="term" value="F:DNA binding"/>
    <property type="evidence" value="ECO:0007669"/>
    <property type="project" value="UniProtKB-KW"/>
</dbReference>
<evidence type="ECO:0000256" key="7">
    <source>
        <dbReference type="ARBA" id="ARBA00022763"/>
    </source>
</evidence>
<keyword evidence="6" id="KW-0812">Transmembrane</keyword>
<dbReference type="STRING" id="403673.A0A177WRU9"/>
<dbReference type="GO" id="GO:0005743">
    <property type="term" value="C:mitochondrial inner membrane"/>
    <property type="evidence" value="ECO:0007669"/>
    <property type="project" value="UniProtKB-SubCell"/>
</dbReference>
<dbReference type="Gene3D" id="1.10.150.20">
    <property type="entry name" value="5' to 3' exonuclease, C-terminal subdomain"/>
    <property type="match status" value="1"/>
</dbReference>
<keyword evidence="14" id="KW-0234">DNA repair</keyword>
<dbReference type="PANTHER" id="PTHR32198">
    <property type="entry name" value="MITOCHONDRIAL ESCAPE PROTEIN 2"/>
    <property type="match status" value="1"/>
</dbReference>
<dbReference type="Pfam" id="PF00076">
    <property type="entry name" value="RRM_1"/>
    <property type="match status" value="1"/>
</dbReference>
<evidence type="ECO:0000256" key="5">
    <source>
        <dbReference type="ARBA" id="ARBA00020222"/>
    </source>
</evidence>
<evidence type="ECO:0000256" key="9">
    <source>
        <dbReference type="ARBA" id="ARBA00022946"/>
    </source>
</evidence>